<dbReference type="EMBL" id="RDQH01000336">
    <property type="protein sequence ID" value="RXH85776.1"/>
    <property type="molecule type" value="Genomic_DNA"/>
</dbReference>
<dbReference type="Proteomes" id="UP000290289">
    <property type="component" value="Chromosome 10"/>
</dbReference>
<organism evidence="1 2">
    <name type="scientific">Malus domestica</name>
    <name type="common">Apple</name>
    <name type="synonym">Pyrus malus</name>
    <dbReference type="NCBI Taxonomy" id="3750"/>
    <lineage>
        <taxon>Eukaryota</taxon>
        <taxon>Viridiplantae</taxon>
        <taxon>Streptophyta</taxon>
        <taxon>Embryophyta</taxon>
        <taxon>Tracheophyta</taxon>
        <taxon>Spermatophyta</taxon>
        <taxon>Magnoliopsida</taxon>
        <taxon>eudicotyledons</taxon>
        <taxon>Gunneridae</taxon>
        <taxon>Pentapetalae</taxon>
        <taxon>rosids</taxon>
        <taxon>fabids</taxon>
        <taxon>Rosales</taxon>
        <taxon>Rosaceae</taxon>
        <taxon>Amygdaloideae</taxon>
        <taxon>Maleae</taxon>
        <taxon>Malus</taxon>
    </lineage>
</organism>
<reference evidence="1 2" key="1">
    <citation type="submission" date="2018-10" db="EMBL/GenBank/DDBJ databases">
        <title>A high-quality apple genome assembly.</title>
        <authorList>
            <person name="Hu J."/>
        </authorList>
    </citation>
    <scope>NUCLEOTIDE SEQUENCE [LARGE SCALE GENOMIC DNA]</scope>
    <source>
        <strain evidence="2">cv. HFTH1</strain>
        <tissue evidence="1">Young leaf</tissue>
    </source>
</reference>
<comment type="caution">
    <text evidence="1">The sequence shown here is derived from an EMBL/GenBank/DDBJ whole genome shotgun (WGS) entry which is preliminary data.</text>
</comment>
<gene>
    <name evidence="1" type="ORF">DVH24_014360</name>
</gene>
<protein>
    <submittedName>
        <fullName evidence="1">Uncharacterized protein</fullName>
    </submittedName>
</protein>
<sequence length="68" mass="7686">MAGPAVDFCKDQVDLGRPSFFSRDGVLQTEDSEPLIYKDGRLQEWKIPQSQVDRDFVNTPLVLTKISS</sequence>
<accession>A0A498IR14</accession>
<name>A0A498IR14_MALDO</name>
<evidence type="ECO:0000313" key="1">
    <source>
        <dbReference type="EMBL" id="RXH85776.1"/>
    </source>
</evidence>
<evidence type="ECO:0000313" key="2">
    <source>
        <dbReference type="Proteomes" id="UP000290289"/>
    </source>
</evidence>
<dbReference type="AlphaFoldDB" id="A0A498IR14"/>
<proteinExistence type="predicted"/>
<keyword evidence="2" id="KW-1185">Reference proteome</keyword>